<reference evidence="2" key="2">
    <citation type="submission" date="2010-07" db="EMBL/GenBank/DDBJ databases">
        <authorList>
            <consortium name="The Broad Institute Genome Sequencing Platform"/>
            <consortium name="Broad Institute Genome Sequencing Center for Infectious Disease"/>
            <person name="Ma L.-J."/>
            <person name="Dead R."/>
            <person name="Young S."/>
            <person name="Zeng Q."/>
            <person name="Koehrsen M."/>
            <person name="Alvarado L."/>
            <person name="Berlin A."/>
            <person name="Chapman S.B."/>
            <person name="Chen Z."/>
            <person name="Freedman E."/>
            <person name="Gellesch M."/>
            <person name="Goldberg J."/>
            <person name="Griggs A."/>
            <person name="Gujja S."/>
            <person name="Heilman E.R."/>
            <person name="Heiman D."/>
            <person name="Hepburn T."/>
            <person name="Howarth C."/>
            <person name="Jen D."/>
            <person name="Larson L."/>
            <person name="Mehta T."/>
            <person name="Neiman D."/>
            <person name="Pearson M."/>
            <person name="Roberts A."/>
            <person name="Saif S."/>
            <person name="Shea T."/>
            <person name="Shenoy N."/>
            <person name="Sisk P."/>
            <person name="Stolte C."/>
            <person name="Sykes S."/>
            <person name="Walk T."/>
            <person name="White J."/>
            <person name="Yandava C."/>
            <person name="Haas B."/>
            <person name="Nusbaum C."/>
            <person name="Birren B."/>
        </authorList>
    </citation>
    <scope>NUCLEOTIDE SEQUENCE</scope>
    <source>
        <strain evidence="2">R3-111a-1</strain>
    </source>
</reference>
<evidence type="ECO:0000313" key="2">
    <source>
        <dbReference type="EMBL" id="EJT75805.1"/>
    </source>
</evidence>
<dbReference type="AlphaFoldDB" id="J3NWS3"/>
<dbReference type="VEuPathDB" id="FungiDB:GGTG_05734"/>
<evidence type="ECO:0000256" key="1">
    <source>
        <dbReference type="SAM" id="Phobius"/>
    </source>
</evidence>
<reference evidence="4" key="1">
    <citation type="submission" date="2010-07" db="EMBL/GenBank/DDBJ databases">
        <title>The genome sequence of Gaeumannomyces graminis var. tritici strain R3-111a-1.</title>
        <authorList>
            <consortium name="The Broad Institute Genome Sequencing Platform"/>
            <person name="Ma L.-J."/>
            <person name="Dead R."/>
            <person name="Young S."/>
            <person name="Zeng Q."/>
            <person name="Koehrsen M."/>
            <person name="Alvarado L."/>
            <person name="Berlin A."/>
            <person name="Chapman S.B."/>
            <person name="Chen Z."/>
            <person name="Freedman E."/>
            <person name="Gellesch M."/>
            <person name="Goldberg J."/>
            <person name="Griggs A."/>
            <person name="Gujja S."/>
            <person name="Heilman E.R."/>
            <person name="Heiman D."/>
            <person name="Hepburn T."/>
            <person name="Howarth C."/>
            <person name="Jen D."/>
            <person name="Larson L."/>
            <person name="Mehta T."/>
            <person name="Neiman D."/>
            <person name="Pearson M."/>
            <person name="Roberts A."/>
            <person name="Saif S."/>
            <person name="Shea T."/>
            <person name="Shenoy N."/>
            <person name="Sisk P."/>
            <person name="Stolte C."/>
            <person name="Sykes S."/>
            <person name="Walk T."/>
            <person name="White J."/>
            <person name="Yandava C."/>
            <person name="Haas B."/>
            <person name="Nusbaum C."/>
            <person name="Birren B."/>
        </authorList>
    </citation>
    <scope>NUCLEOTIDE SEQUENCE [LARGE SCALE GENOMIC DNA]</scope>
    <source>
        <strain evidence="4">R3-111a-1</strain>
    </source>
</reference>
<evidence type="ECO:0000313" key="3">
    <source>
        <dbReference type="EnsemblFungi" id="EJT75805"/>
    </source>
</evidence>
<sequence length="121" mass="13631">MPLIHHHQPLQLLWWLRVGTGSSGIAVVCVVGPLLQQGFWLLGFWSARGQGLKLENVIGDTMMLSNVRRLTENKKLDNRVVHPYCVRPRRSRLVCTCMGLGECPRACRPFSFVNGSPQHAQ</sequence>
<dbReference type="GeneID" id="20346192"/>
<keyword evidence="1" id="KW-1133">Transmembrane helix</keyword>
<protein>
    <submittedName>
        <fullName evidence="2 3">Uncharacterized protein</fullName>
    </submittedName>
</protein>
<keyword evidence="1" id="KW-0812">Transmembrane</keyword>
<feature type="transmembrane region" description="Helical" evidence="1">
    <location>
        <begin position="12"/>
        <end position="35"/>
    </location>
</feature>
<accession>J3NWS3</accession>
<dbReference type="RefSeq" id="XP_009221805.1">
    <property type="nucleotide sequence ID" value="XM_009223541.1"/>
</dbReference>
<reference evidence="3" key="4">
    <citation type="journal article" date="2015" name="G3 (Bethesda)">
        <title>Genome sequences of three phytopathogenic species of the Magnaporthaceae family of fungi.</title>
        <authorList>
            <person name="Okagaki L.H."/>
            <person name="Nunes C.C."/>
            <person name="Sailsbery J."/>
            <person name="Clay B."/>
            <person name="Brown D."/>
            <person name="John T."/>
            <person name="Oh Y."/>
            <person name="Young N."/>
            <person name="Fitzgerald M."/>
            <person name="Haas B.J."/>
            <person name="Zeng Q."/>
            <person name="Young S."/>
            <person name="Adiconis X."/>
            <person name="Fan L."/>
            <person name="Levin J.Z."/>
            <person name="Mitchell T.K."/>
            <person name="Okubara P.A."/>
            <person name="Farman M.L."/>
            <person name="Kohn L.M."/>
            <person name="Birren B."/>
            <person name="Ma L.-J."/>
            <person name="Dean R.A."/>
        </authorList>
    </citation>
    <scope>NUCLEOTIDE SEQUENCE</scope>
    <source>
        <strain evidence="3">R3-111a-1</strain>
    </source>
</reference>
<dbReference type="EMBL" id="GL385397">
    <property type="protein sequence ID" value="EJT75805.1"/>
    <property type="molecule type" value="Genomic_DNA"/>
</dbReference>
<dbReference type="HOGENOM" id="CLU_2038222_0_0_1"/>
<keyword evidence="1" id="KW-0472">Membrane</keyword>
<reference evidence="2" key="3">
    <citation type="submission" date="2010-09" db="EMBL/GenBank/DDBJ databases">
        <title>Annotation of Gaeumannomyces graminis var. tritici R3-111a-1.</title>
        <authorList>
            <consortium name="The Broad Institute Genome Sequencing Platform"/>
            <person name="Ma L.-J."/>
            <person name="Dead R."/>
            <person name="Young S.K."/>
            <person name="Zeng Q."/>
            <person name="Gargeya S."/>
            <person name="Fitzgerald M."/>
            <person name="Haas B."/>
            <person name="Abouelleil A."/>
            <person name="Alvarado L."/>
            <person name="Arachchi H.M."/>
            <person name="Berlin A."/>
            <person name="Brown A."/>
            <person name="Chapman S.B."/>
            <person name="Chen Z."/>
            <person name="Dunbar C."/>
            <person name="Freedman E."/>
            <person name="Gearin G."/>
            <person name="Gellesch M."/>
            <person name="Goldberg J."/>
            <person name="Griggs A."/>
            <person name="Gujja S."/>
            <person name="Heiman D."/>
            <person name="Howarth C."/>
            <person name="Larson L."/>
            <person name="Lui A."/>
            <person name="MacDonald P.J.P."/>
            <person name="Mehta T."/>
            <person name="Montmayeur A."/>
            <person name="Murphy C."/>
            <person name="Neiman D."/>
            <person name="Pearson M."/>
            <person name="Priest M."/>
            <person name="Roberts A."/>
            <person name="Saif S."/>
            <person name="Shea T."/>
            <person name="Shenoy N."/>
            <person name="Sisk P."/>
            <person name="Stolte C."/>
            <person name="Sykes S."/>
            <person name="Yandava C."/>
            <person name="Wortman J."/>
            <person name="Nusbaum C."/>
            <person name="Birren B."/>
        </authorList>
    </citation>
    <scope>NUCLEOTIDE SEQUENCE</scope>
    <source>
        <strain evidence="2">R3-111a-1</strain>
    </source>
</reference>
<dbReference type="EnsemblFungi" id="EJT75805">
    <property type="protein sequence ID" value="EJT75805"/>
    <property type="gene ID" value="GGTG_05734"/>
</dbReference>
<dbReference type="Proteomes" id="UP000006039">
    <property type="component" value="Unassembled WGS sequence"/>
</dbReference>
<keyword evidence="4" id="KW-1185">Reference proteome</keyword>
<name>J3NWS3_GAET3</name>
<reference evidence="3" key="5">
    <citation type="submission" date="2018-04" db="UniProtKB">
        <authorList>
            <consortium name="EnsemblFungi"/>
        </authorList>
    </citation>
    <scope>IDENTIFICATION</scope>
    <source>
        <strain evidence="3">R3-111a-1</strain>
    </source>
</reference>
<proteinExistence type="predicted"/>
<evidence type="ECO:0000313" key="4">
    <source>
        <dbReference type="Proteomes" id="UP000006039"/>
    </source>
</evidence>
<gene>
    <name evidence="3" type="primary">20346192</name>
    <name evidence="2" type="ORF">GGTG_05734</name>
</gene>
<organism evidence="2">
    <name type="scientific">Gaeumannomyces tritici (strain R3-111a-1)</name>
    <name type="common">Wheat and barley take-all root rot fungus</name>
    <name type="synonym">Gaeumannomyces graminis var. tritici</name>
    <dbReference type="NCBI Taxonomy" id="644352"/>
    <lineage>
        <taxon>Eukaryota</taxon>
        <taxon>Fungi</taxon>
        <taxon>Dikarya</taxon>
        <taxon>Ascomycota</taxon>
        <taxon>Pezizomycotina</taxon>
        <taxon>Sordariomycetes</taxon>
        <taxon>Sordariomycetidae</taxon>
        <taxon>Magnaporthales</taxon>
        <taxon>Magnaporthaceae</taxon>
        <taxon>Gaeumannomyces</taxon>
    </lineage>
</organism>